<dbReference type="InterPro" id="IPR050596">
    <property type="entry name" value="AspAT/PAT-like"/>
</dbReference>
<dbReference type="Gene3D" id="3.40.640.10">
    <property type="entry name" value="Type I PLP-dependent aspartate aminotransferase-like (Major domain)"/>
    <property type="match status" value="1"/>
</dbReference>
<evidence type="ECO:0000256" key="2">
    <source>
        <dbReference type="ARBA" id="ARBA00007441"/>
    </source>
</evidence>
<dbReference type="InterPro" id="IPR004838">
    <property type="entry name" value="NHTrfase_class1_PyrdxlP-BS"/>
</dbReference>
<evidence type="ECO:0000256" key="5">
    <source>
        <dbReference type="ARBA" id="ARBA00022898"/>
    </source>
</evidence>
<evidence type="ECO:0000259" key="7">
    <source>
        <dbReference type="Pfam" id="PF00155"/>
    </source>
</evidence>
<dbReference type="GO" id="GO:0008483">
    <property type="term" value="F:transaminase activity"/>
    <property type="evidence" value="ECO:0007669"/>
    <property type="project" value="UniProtKB-KW"/>
</dbReference>
<evidence type="ECO:0000256" key="3">
    <source>
        <dbReference type="ARBA" id="ARBA00022576"/>
    </source>
</evidence>
<evidence type="ECO:0000256" key="6">
    <source>
        <dbReference type="RuleBase" id="RU000481"/>
    </source>
</evidence>
<dbReference type="InterPro" id="IPR015421">
    <property type="entry name" value="PyrdxlP-dep_Trfase_major"/>
</dbReference>
<dbReference type="PANTHER" id="PTHR46383:SF1">
    <property type="entry name" value="ASPARTATE AMINOTRANSFERASE"/>
    <property type="match status" value="1"/>
</dbReference>
<dbReference type="AlphaFoldDB" id="A0A1F7UZ35"/>
<keyword evidence="3 6" id="KW-0032">Aminotransferase</keyword>
<dbReference type="GO" id="GO:0006520">
    <property type="term" value="P:amino acid metabolic process"/>
    <property type="evidence" value="ECO:0007669"/>
    <property type="project" value="InterPro"/>
</dbReference>
<dbReference type="Proteomes" id="UP000176846">
    <property type="component" value="Unassembled WGS sequence"/>
</dbReference>
<dbReference type="Gene3D" id="3.90.1150.10">
    <property type="entry name" value="Aspartate Aminotransferase, domain 1"/>
    <property type="match status" value="1"/>
</dbReference>
<accession>A0A1F7UZ35</accession>
<dbReference type="PANTHER" id="PTHR46383">
    <property type="entry name" value="ASPARTATE AMINOTRANSFERASE"/>
    <property type="match status" value="1"/>
</dbReference>
<dbReference type="CDD" id="cd00609">
    <property type="entry name" value="AAT_like"/>
    <property type="match status" value="1"/>
</dbReference>
<organism evidence="8 9">
    <name type="scientific">Candidatus Uhrbacteria bacterium RIFCSPLOWO2_01_FULL_47_25</name>
    <dbReference type="NCBI Taxonomy" id="1802402"/>
    <lineage>
        <taxon>Bacteria</taxon>
        <taxon>Candidatus Uhriibacteriota</taxon>
    </lineage>
</organism>
<keyword evidence="5" id="KW-0663">Pyridoxal phosphate</keyword>
<comment type="caution">
    <text evidence="8">The sequence shown here is derived from an EMBL/GenBank/DDBJ whole genome shotgun (WGS) entry which is preliminary data.</text>
</comment>
<protein>
    <recommendedName>
        <fullName evidence="6">Aminotransferase</fullName>
        <ecNumber evidence="6">2.6.1.-</ecNumber>
    </recommendedName>
</protein>
<evidence type="ECO:0000313" key="9">
    <source>
        <dbReference type="Proteomes" id="UP000176846"/>
    </source>
</evidence>
<evidence type="ECO:0000313" key="8">
    <source>
        <dbReference type="EMBL" id="OGL83014.1"/>
    </source>
</evidence>
<evidence type="ECO:0000256" key="4">
    <source>
        <dbReference type="ARBA" id="ARBA00022679"/>
    </source>
</evidence>
<keyword evidence="4 6" id="KW-0808">Transferase</keyword>
<dbReference type="InterPro" id="IPR015422">
    <property type="entry name" value="PyrdxlP-dep_Trfase_small"/>
</dbReference>
<dbReference type="GO" id="GO:0030170">
    <property type="term" value="F:pyridoxal phosphate binding"/>
    <property type="evidence" value="ECO:0007669"/>
    <property type="project" value="InterPro"/>
</dbReference>
<feature type="domain" description="Aminotransferase class I/classII large" evidence="7">
    <location>
        <begin position="25"/>
        <end position="384"/>
    </location>
</feature>
<dbReference type="EC" id="2.6.1.-" evidence="6"/>
<gene>
    <name evidence="8" type="ORF">A2936_03640</name>
</gene>
<dbReference type="InterPro" id="IPR015424">
    <property type="entry name" value="PyrdxlP-dep_Trfase"/>
</dbReference>
<name>A0A1F7UZ35_9BACT</name>
<comment type="similarity">
    <text evidence="2 6">Belongs to the class-I pyridoxal-phosphate-dependent aminotransferase family.</text>
</comment>
<dbReference type="PRINTS" id="PR00753">
    <property type="entry name" value="ACCSYNTHASE"/>
</dbReference>
<dbReference type="EMBL" id="MGEK01000004">
    <property type="protein sequence ID" value="OGL83014.1"/>
    <property type="molecule type" value="Genomic_DNA"/>
</dbReference>
<reference evidence="8 9" key="1">
    <citation type="journal article" date="2016" name="Nat. Commun.">
        <title>Thousands of microbial genomes shed light on interconnected biogeochemical processes in an aquifer system.</title>
        <authorList>
            <person name="Anantharaman K."/>
            <person name="Brown C.T."/>
            <person name="Hug L.A."/>
            <person name="Sharon I."/>
            <person name="Castelle C.J."/>
            <person name="Probst A.J."/>
            <person name="Thomas B.C."/>
            <person name="Singh A."/>
            <person name="Wilkins M.J."/>
            <person name="Karaoz U."/>
            <person name="Brodie E.L."/>
            <person name="Williams K.H."/>
            <person name="Hubbard S.S."/>
            <person name="Banfield J.F."/>
        </authorList>
    </citation>
    <scope>NUCLEOTIDE SEQUENCE [LARGE SCALE GENOMIC DNA]</scope>
</reference>
<proteinExistence type="inferred from homology"/>
<dbReference type="InterPro" id="IPR004839">
    <property type="entry name" value="Aminotransferase_I/II_large"/>
</dbReference>
<sequence>MAGLGDTIELSLIKQMEMLAMSQPGVISLAQGIPSFDTPEPIKRRSVEAINEGRVAQYSSSSGLSDLREDIEDELERDGMSYDFAKEIIVTAGSIEAICATLLAILDPGDEVILPSPTYTSYVQAILVARGVPIFIPLHEESGWTLDLDCLKNKLTSRTRAILLCNPNNPTGSIFSKKQLLAIGAIAESYNLIILTDEVYKDFIYDKEAKNNFFTLASISALRHRVVRIFSFSKAYAMTGWRIGYLHTDRALAQRILRVHDSLITCAPVVSQHAAMAALRLKPHELQHYIDEYMVRRQILCDGLNALDEYFSHTVPAATYFVFPKIKIKMFPAYNGSFSFAKELLEKVNLAVVPGIAFGPEGEHHLRLSFGRSRHDINEGLRRLSVFIKMI</sequence>
<dbReference type="Pfam" id="PF00155">
    <property type="entry name" value="Aminotran_1_2"/>
    <property type="match status" value="1"/>
</dbReference>
<dbReference type="PROSITE" id="PS00105">
    <property type="entry name" value="AA_TRANSFER_CLASS_1"/>
    <property type="match status" value="1"/>
</dbReference>
<dbReference type="SUPFAM" id="SSF53383">
    <property type="entry name" value="PLP-dependent transferases"/>
    <property type="match status" value="1"/>
</dbReference>
<comment type="cofactor">
    <cofactor evidence="1 6">
        <name>pyridoxal 5'-phosphate</name>
        <dbReference type="ChEBI" id="CHEBI:597326"/>
    </cofactor>
</comment>
<evidence type="ECO:0000256" key="1">
    <source>
        <dbReference type="ARBA" id="ARBA00001933"/>
    </source>
</evidence>